<sequence>MDIVDKLGGKTDNALKTDDVSEWLIGDEEKNNQFLMSDDIIRDVISFEEGTASIKRLVIDYYPSSLVVHSLQNPANLAFYGHKARSLSDVCMISKQFKVLCLREDITTNYINIVFKQEWYRNPNNYVWLIIFNPFLKL</sequence>
<gene>
    <name evidence="1" type="ORF">NPIL_664711</name>
</gene>
<evidence type="ECO:0000313" key="2">
    <source>
        <dbReference type="Proteomes" id="UP000887013"/>
    </source>
</evidence>
<evidence type="ECO:0000313" key="1">
    <source>
        <dbReference type="EMBL" id="GFT92168.1"/>
    </source>
</evidence>
<comment type="caution">
    <text evidence="1">The sequence shown here is derived from an EMBL/GenBank/DDBJ whole genome shotgun (WGS) entry which is preliminary data.</text>
</comment>
<protein>
    <submittedName>
        <fullName evidence="1">Uncharacterized protein</fullName>
    </submittedName>
</protein>
<dbReference type="EMBL" id="BMAW01025354">
    <property type="protein sequence ID" value="GFT92168.1"/>
    <property type="molecule type" value="Genomic_DNA"/>
</dbReference>
<dbReference type="Proteomes" id="UP000887013">
    <property type="component" value="Unassembled WGS sequence"/>
</dbReference>
<accession>A0A8X6PZI1</accession>
<organism evidence="1 2">
    <name type="scientific">Nephila pilipes</name>
    <name type="common">Giant wood spider</name>
    <name type="synonym">Nephila maculata</name>
    <dbReference type="NCBI Taxonomy" id="299642"/>
    <lineage>
        <taxon>Eukaryota</taxon>
        <taxon>Metazoa</taxon>
        <taxon>Ecdysozoa</taxon>
        <taxon>Arthropoda</taxon>
        <taxon>Chelicerata</taxon>
        <taxon>Arachnida</taxon>
        <taxon>Araneae</taxon>
        <taxon>Araneomorphae</taxon>
        <taxon>Entelegynae</taxon>
        <taxon>Araneoidea</taxon>
        <taxon>Nephilidae</taxon>
        <taxon>Nephila</taxon>
    </lineage>
</organism>
<reference evidence="1" key="1">
    <citation type="submission" date="2020-08" db="EMBL/GenBank/DDBJ databases">
        <title>Multicomponent nature underlies the extraordinary mechanical properties of spider dragline silk.</title>
        <authorList>
            <person name="Kono N."/>
            <person name="Nakamura H."/>
            <person name="Mori M."/>
            <person name="Yoshida Y."/>
            <person name="Ohtoshi R."/>
            <person name="Malay A.D."/>
            <person name="Moran D.A.P."/>
            <person name="Tomita M."/>
            <person name="Numata K."/>
            <person name="Arakawa K."/>
        </authorList>
    </citation>
    <scope>NUCLEOTIDE SEQUENCE</scope>
</reference>
<keyword evidence="2" id="KW-1185">Reference proteome</keyword>
<dbReference type="AlphaFoldDB" id="A0A8X6PZI1"/>
<proteinExistence type="predicted"/>
<name>A0A8X6PZI1_NEPPI</name>